<keyword evidence="4" id="KW-0819">tRNA processing</keyword>
<keyword evidence="8" id="KW-1185">Reference proteome</keyword>
<sequence>MPQGSRPRCKACARPLSHCLCHLIPRLWPDTQLLVIQHPDEASHALNTARLLVAGLVNAHLLVTESLADHPDWVRRLSDSGWRNELLFPGPDARELGVACDTRPRRLILLDGTWRKARKLLYLNPILQSLPQVRLASGLSSRYRLRKVPHADALSTIEAGAEALSLLHPGFERDRLLAPFEALIDGQISAMGEQRYQRNYRDRQ</sequence>
<comment type="similarity">
    <text evidence="5">Belongs to the TDD superfamily. DTWD2 family.</text>
</comment>
<name>A0AAQ1JR10_9GAMM</name>
<dbReference type="EMBL" id="FNVE01000011">
    <property type="protein sequence ID" value="SEG60412.1"/>
    <property type="molecule type" value="Genomic_DNA"/>
</dbReference>
<evidence type="ECO:0000256" key="5">
    <source>
        <dbReference type="ARBA" id="ARBA00034489"/>
    </source>
</evidence>
<gene>
    <name evidence="7" type="ORF">SAMN05216586_11151</name>
</gene>
<dbReference type="RefSeq" id="WP_088276743.1">
    <property type="nucleotide sequence ID" value="NZ_FNVE01000011.1"/>
</dbReference>
<dbReference type="PANTHER" id="PTHR21392">
    <property type="entry name" value="TRNA-URIDINE AMINOCARBOXYPROPYLTRANSFERASE 2"/>
    <property type="match status" value="1"/>
</dbReference>
<dbReference type="GO" id="GO:0016432">
    <property type="term" value="F:tRNA-uridine aminocarboxypropyltransferase activity"/>
    <property type="evidence" value="ECO:0007669"/>
    <property type="project" value="UniProtKB-EC"/>
</dbReference>
<protein>
    <recommendedName>
        <fullName evidence="1">tRNA-uridine aminocarboxypropyltransferase</fullName>
        <ecNumber evidence="1">2.5.1.25</ecNumber>
    </recommendedName>
</protein>
<evidence type="ECO:0000259" key="6">
    <source>
        <dbReference type="SMART" id="SM01144"/>
    </source>
</evidence>
<keyword evidence="3" id="KW-0949">S-adenosyl-L-methionine</keyword>
<keyword evidence="2" id="KW-0808">Transferase</keyword>
<evidence type="ECO:0000256" key="3">
    <source>
        <dbReference type="ARBA" id="ARBA00022691"/>
    </source>
</evidence>
<evidence type="ECO:0000256" key="1">
    <source>
        <dbReference type="ARBA" id="ARBA00012386"/>
    </source>
</evidence>
<evidence type="ECO:0000313" key="7">
    <source>
        <dbReference type="EMBL" id="SEG60412.1"/>
    </source>
</evidence>
<evidence type="ECO:0000256" key="2">
    <source>
        <dbReference type="ARBA" id="ARBA00022679"/>
    </source>
</evidence>
<dbReference type="Proteomes" id="UP000243518">
    <property type="component" value="Unassembled WGS sequence"/>
</dbReference>
<comment type="caution">
    <text evidence="7">The sequence shown here is derived from an EMBL/GenBank/DDBJ whole genome shotgun (WGS) entry which is preliminary data.</text>
</comment>
<reference evidence="7 8" key="1">
    <citation type="submission" date="2016-10" db="EMBL/GenBank/DDBJ databases">
        <authorList>
            <person name="Varghese N."/>
            <person name="Submissions S."/>
        </authorList>
    </citation>
    <scope>NUCLEOTIDE SEQUENCE [LARGE SCALE GENOMIC DNA]</scope>
    <source>
        <strain evidence="7 8">CECT 8317</strain>
    </source>
</reference>
<feature type="domain" description="DTW" evidence="6">
    <location>
        <begin position="5"/>
        <end position="192"/>
    </location>
</feature>
<dbReference type="InterPro" id="IPR005636">
    <property type="entry name" value="DTW"/>
</dbReference>
<accession>A0AAQ1JR10</accession>
<proteinExistence type="inferred from homology"/>
<dbReference type="Pfam" id="PF03942">
    <property type="entry name" value="DTW"/>
    <property type="match status" value="1"/>
</dbReference>
<dbReference type="EC" id="2.5.1.25" evidence="1"/>
<dbReference type="GO" id="GO:0008033">
    <property type="term" value="P:tRNA processing"/>
    <property type="evidence" value="ECO:0007669"/>
    <property type="project" value="UniProtKB-KW"/>
</dbReference>
<evidence type="ECO:0000256" key="4">
    <source>
        <dbReference type="ARBA" id="ARBA00022694"/>
    </source>
</evidence>
<dbReference type="InterPro" id="IPR039262">
    <property type="entry name" value="DTWD2/TAPT"/>
</dbReference>
<organism evidence="7 8">
    <name type="scientific">Halopseudomonas aestusnigri</name>
    <dbReference type="NCBI Taxonomy" id="857252"/>
    <lineage>
        <taxon>Bacteria</taxon>
        <taxon>Pseudomonadati</taxon>
        <taxon>Pseudomonadota</taxon>
        <taxon>Gammaproteobacteria</taxon>
        <taxon>Pseudomonadales</taxon>
        <taxon>Pseudomonadaceae</taxon>
        <taxon>Halopseudomonas</taxon>
    </lineage>
</organism>
<evidence type="ECO:0000313" key="8">
    <source>
        <dbReference type="Proteomes" id="UP000243518"/>
    </source>
</evidence>
<dbReference type="AlphaFoldDB" id="A0AAQ1JR10"/>
<dbReference type="PANTHER" id="PTHR21392:SF0">
    <property type="entry name" value="TRNA-URIDINE AMINOCARBOXYPROPYLTRANSFERASE 2"/>
    <property type="match status" value="1"/>
</dbReference>
<dbReference type="SMART" id="SM01144">
    <property type="entry name" value="DTW"/>
    <property type="match status" value="1"/>
</dbReference>